<evidence type="ECO:0000259" key="1">
    <source>
        <dbReference type="Pfam" id="PF16220"/>
    </source>
</evidence>
<dbReference type="KEGG" id="micc:AUP74_01054"/>
<organism evidence="2 3">
    <name type="scientific">Microbulbifer aggregans</name>
    <dbReference type="NCBI Taxonomy" id="1769779"/>
    <lineage>
        <taxon>Bacteria</taxon>
        <taxon>Pseudomonadati</taxon>
        <taxon>Pseudomonadota</taxon>
        <taxon>Gammaproteobacteria</taxon>
        <taxon>Cellvibrionales</taxon>
        <taxon>Microbulbiferaceae</taxon>
        <taxon>Microbulbifer</taxon>
    </lineage>
</organism>
<accession>A0A1C9W5T3</accession>
<keyword evidence="3" id="KW-1185">Reference proteome</keyword>
<dbReference type="EMBL" id="CP014143">
    <property type="protein sequence ID" value="AOS96519.1"/>
    <property type="molecule type" value="Genomic_DNA"/>
</dbReference>
<proteinExistence type="predicted"/>
<dbReference type="InterPro" id="IPR032623">
    <property type="entry name" value="FecR_N"/>
</dbReference>
<reference evidence="3" key="1">
    <citation type="submission" date="2016-01" db="EMBL/GenBank/DDBJ databases">
        <title>Complete genome sequence of Microbulbifer sp. CCB-MM1, a halophile isolated from Matang Mangrove Forest, Perak.</title>
        <authorList>
            <person name="Moh T.H."/>
            <person name="Dinesh B."/>
            <person name="Lau N.-S."/>
            <person name="Go F."/>
            <person name="Alexander Chong S.-C."/>
        </authorList>
    </citation>
    <scope>NUCLEOTIDE SEQUENCE [LARGE SCALE GENOMIC DNA]</scope>
    <source>
        <strain evidence="3">CCB-MM1</strain>
    </source>
</reference>
<dbReference type="Pfam" id="PF16220">
    <property type="entry name" value="DUF4880"/>
    <property type="match status" value="1"/>
</dbReference>
<evidence type="ECO:0000313" key="2">
    <source>
        <dbReference type="EMBL" id="AOS96519.1"/>
    </source>
</evidence>
<dbReference type="Proteomes" id="UP000095672">
    <property type="component" value="Chromosome"/>
</dbReference>
<protein>
    <recommendedName>
        <fullName evidence="1">FecR N-terminal domain-containing protein</fullName>
    </recommendedName>
</protein>
<feature type="domain" description="FecR N-terminal" evidence="1">
    <location>
        <begin position="17"/>
        <end position="56"/>
    </location>
</feature>
<gene>
    <name evidence="2" type="ORF">AUP74_01054</name>
</gene>
<name>A0A1C9W5T3_9GAMM</name>
<evidence type="ECO:0000313" key="3">
    <source>
        <dbReference type="Proteomes" id="UP000095672"/>
    </source>
</evidence>
<dbReference type="RefSeq" id="WP_069946645.1">
    <property type="nucleotide sequence ID" value="NZ_CP014143.1"/>
</dbReference>
<dbReference type="AlphaFoldDB" id="A0A1C9W5T3"/>
<sequence length="149" mass="16406">MQLDEWLCIGIPDDVMEQASAWLARLDADHVSLDERQRLSVWLDEDPLHRWAFEELSLLYARVSTLGGVRAQIDAPRVMIFPHAAPPQETPAPPANPSHPHGNHWQSVVALVLIAVGLVLAMRGPAEAPPEPAPYSAPHGIEHFLPNGE</sequence>
<dbReference type="OrthoDB" id="9771237at2"/>
<dbReference type="STRING" id="1769779.AUP74_01054"/>